<dbReference type="RefSeq" id="WP_189056635.1">
    <property type="nucleotide sequence ID" value="NZ_BMMK01000008.1"/>
</dbReference>
<reference evidence="2" key="2">
    <citation type="submission" date="2020-09" db="EMBL/GenBank/DDBJ databases">
        <authorList>
            <person name="Sun Q."/>
            <person name="Zhou Y."/>
        </authorList>
    </citation>
    <scope>NUCLEOTIDE SEQUENCE</scope>
    <source>
        <strain evidence="2">CGMCC 4.5737</strain>
    </source>
</reference>
<dbReference type="GO" id="GO:0003677">
    <property type="term" value="F:DNA binding"/>
    <property type="evidence" value="ECO:0007669"/>
    <property type="project" value="InterPro"/>
</dbReference>
<dbReference type="Pfam" id="PF13560">
    <property type="entry name" value="HTH_31"/>
    <property type="match status" value="1"/>
</dbReference>
<feature type="domain" description="HTH cro/C1-type" evidence="1">
    <location>
        <begin position="19"/>
        <end position="73"/>
    </location>
</feature>
<name>A0A8J3C7R1_9PSEU</name>
<dbReference type="InterPro" id="IPR001387">
    <property type="entry name" value="Cro/C1-type_HTH"/>
</dbReference>
<comment type="caution">
    <text evidence="2">The sequence shown here is derived from an EMBL/GenBank/DDBJ whole genome shotgun (WGS) entry which is preliminary data.</text>
</comment>
<evidence type="ECO:0000313" key="2">
    <source>
        <dbReference type="EMBL" id="GGM50927.1"/>
    </source>
</evidence>
<gene>
    <name evidence="2" type="ORF">GCM10012275_22250</name>
</gene>
<reference evidence="2" key="1">
    <citation type="journal article" date="2014" name="Int. J. Syst. Evol. Microbiol.">
        <title>Complete genome sequence of Corynebacterium casei LMG S-19264T (=DSM 44701T), isolated from a smear-ripened cheese.</title>
        <authorList>
            <consortium name="US DOE Joint Genome Institute (JGI-PGF)"/>
            <person name="Walter F."/>
            <person name="Albersmeier A."/>
            <person name="Kalinowski J."/>
            <person name="Ruckert C."/>
        </authorList>
    </citation>
    <scope>NUCLEOTIDE SEQUENCE</scope>
    <source>
        <strain evidence="2">CGMCC 4.5737</strain>
    </source>
</reference>
<dbReference type="SUPFAM" id="SSF47413">
    <property type="entry name" value="lambda repressor-like DNA-binding domains"/>
    <property type="match status" value="1"/>
</dbReference>
<accession>A0A8J3C7R1</accession>
<dbReference type="Proteomes" id="UP000637578">
    <property type="component" value="Unassembled WGS sequence"/>
</dbReference>
<dbReference type="InterPro" id="IPR010982">
    <property type="entry name" value="Lambda_DNA-bd_dom_sf"/>
</dbReference>
<evidence type="ECO:0000259" key="1">
    <source>
        <dbReference type="PROSITE" id="PS50943"/>
    </source>
</evidence>
<protein>
    <submittedName>
        <fullName evidence="2">Transcriptional regulator</fullName>
    </submittedName>
</protein>
<dbReference type="EMBL" id="BMMK01000008">
    <property type="protein sequence ID" value="GGM50927.1"/>
    <property type="molecule type" value="Genomic_DNA"/>
</dbReference>
<evidence type="ECO:0000313" key="3">
    <source>
        <dbReference type="Proteomes" id="UP000637578"/>
    </source>
</evidence>
<organism evidence="2 3">
    <name type="scientific">Longimycelium tulufanense</name>
    <dbReference type="NCBI Taxonomy" id="907463"/>
    <lineage>
        <taxon>Bacteria</taxon>
        <taxon>Bacillati</taxon>
        <taxon>Actinomycetota</taxon>
        <taxon>Actinomycetes</taxon>
        <taxon>Pseudonocardiales</taxon>
        <taxon>Pseudonocardiaceae</taxon>
        <taxon>Longimycelium</taxon>
    </lineage>
</organism>
<proteinExistence type="predicted"/>
<dbReference type="PROSITE" id="PS50943">
    <property type="entry name" value="HTH_CROC1"/>
    <property type="match status" value="1"/>
</dbReference>
<dbReference type="AlphaFoldDB" id="A0A8J3C7R1"/>
<keyword evidence="3" id="KW-1185">Reference proteome</keyword>
<dbReference type="SMART" id="SM00530">
    <property type="entry name" value="HTH_XRE"/>
    <property type="match status" value="1"/>
</dbReference>
<sequence>MPKTSRPKLPPADIGERARMIRRRRGMSLAVTAGLAGISKSYLSMLESGERRFERRSLINNLAAALGCSVVDLTGEPYGPADRRGAEALQAVPEIQLALHDCTLDDVPDLPARPATMLADAVHDRMTAYLDQCRYDLAGRGLGALLTELQIIVATRGGEERQTALALLVEACLVAFGVTKNLGHPDLALEAARRGYEAARLSDDPALLGWASQRRAQALQRVGADRRAAAVLEKAIDALEPIADPSSEHTDAAEAYGLLHLTAAMNAARLDDADQADSHLDEATRLAARSGERNGMGQHFGPANVAVWKISVGVELGRGAAVEQNAVDVDFGILGSADRLGMLHVDLARALAQEGGIRDWEAVQHLDRADRLAPLRIRQDPVAREVLVELENRARIRTWELGSLRNRFGLN</sequence>
<dbReference type="CDD" id="cd00093">
    <property type="entry name" value="HTH_XRE"/>
    <property type="match status" value="1"/>
</dbReference>
<dbReference type="Gene3D" id="1.10.260.40">
    <property type="entry name" value="lambda repressor-like DNA-binding domains"/>
    <property type="match status" value="1"/>
</dbReference>